<comment type="catalytic activity">
    <reaction evidence="11">
        <text>N(6)-(pyridoxal phosphate)-L-lysyl-[4-amino-5-hydroxymethyl-2-methylpyrimidine phosphate synthase] + L-histidyl-[4-amino-5-hydroxymethyl-2-methylpyrimidine phosphate synthase] + 2 Fe(3+) + 4 H2O = L-lysyl-[4-amino-5-hydroxymethyl-2-methylpyrimidine phosphate synthase] + (2S)-2-amino-5-hydroxy-4-oxopentanoyl-[4-amino-5-hydroxymethyl-2-methylpyrimidine phosphate synthase] + 4-amino-2-methyl-5-(phosphooxymethyl)pyrimidine + 3-oxopropanoate + 2 Fe(2+) + 2 H(+)</text>
        <dbReference type="Rhea" id="RHEA:65756"/>
        <dbReference type="Rhea" id="RHEA-COMP:16892"/>
        <dbReference type="Rhea" id="RHEA-COMP:16893"/>
        <dbReference type="Rhea" id="RHEA-COMP:16894"/>
        <dbReference type="Rhea" id="RHEA-COMP:16895"/>
        <dbReference type="ChEBI" id="CHEBI:15377"/>
        <dbReference type="ChEBI" id="CHEBI:15378"/>
        <dbReference type="ChEBI" id="CHEBI:29033"/>
        <dbReference type="ChEBI" id="CHEBI:29034"/>
        <dbReference type="ChEBI" id="CHEBI:29969"/>
        <dbReference type="ChEBI" id="CHEBI:29979"/>
        <dbReference type="ChEBI" id="CHEBI:33190"/>
        <dbReference type="ChEBI" id="CHEBI:58354"/>
        <dbReference type="ChEBI" id="CHEBI:143915"/>
        <dbReference type="ChEBI" id="CHEBI:157692"/>
    </reaction>
    <physiologicalReaction direction="left-to-right" evidence="11">
        <dbReference type="Rhea" id="RHEA:65757"/>
    </physiologicalReaction>
</comment>
<dbReference type="PANTHER" id="PTHR31528">
    <property type="entry name" value="4-AMINO-5-HYDROXYMETHYL-2-METHYLPYRIMIDINE PHOSPHATE SYNTHASE THI11-RELATED"/>
    <property type="match status" value="1"/>
</dbReference>
<dbReference type="GO" id="GO:0009228">
    <property type="term" value="P:thiamine biosynthetic process"/>
    <property type="evidence" value="ECO:0007669"/>
    <property type="project" value="UniProtKB-KW"/>
</dbReference>
<dbReference type="EMBL" id="FWFR01000001">
    <property type="protein sequence ID" value="SLN46353.1"/>
    <property type="molecule type" value="Genomic_DNA"/>
</dbReference>
<comment type="similarity">
    <text evidence="3">Belongs to the NMT1/THI5 family.</text>
</comment>
<gene>
    <name evidence="14" type="ORF">OCH7691_01982</name>
</gene>
<reference evidence="14 15" key="1">
    <citation type="submission" date="2017-03" db="EMBL/GenBank/DDBJ databases">
        <authorList>
            <person name="Afonso C.L."/>
            <person name="Miller P.J."/>
            <person name="Scott M.A."/>
            <person name="Spackman E."/>
            <person name="Goraichik I."/>
            <person name="Dimitrov K.M."/>
            <person name="Suarez D.L."/>
            <person name="Swayne D.E."/>
        </authorList>
    </citation>
    <scope>NUCLEOTIDE SEQUENCE [LARGE SCALE GENOMIC DNA]</scope>
    <source>
        <strain evidence="14 15">CECT 7691</strain>
    </source>
</reference>
<comment type="subunit">
    <text evidence="4">Homodimer.</text>
</comment>
<comment type="pathway">
    <text evidence="2">Cofactor biosynthesis; thiamine diphosphate biosynthesis.</text>
</comment>
<feature type="signal peptide" evidence="12">
    <location>
        <begin position="1"/>
        <end position="37"/>
    </location>
</feature>
<comment type="function">
    <text evidence="1">Responsible for the formation of the pyrimidine heterocycle in the thiamine biosynthesis pathway. Catalyzes the formation of hydroxymethylpyrimidine phosphate (HMP-P) from histidine and pyridoxal phosphate (PLP). The protein uses PLP and the active site histidine to form HMP-P, generating an inactive enzyme. The enzyme can only undergo a single turnover, which suggests it is a suicide enzyme.</text>
</comment>
<dbReference type="Pfam" id="PF09084">
    <property type="entry name" value="NMT1"/>
    <property type="match status" value="1"/>
</dbReference>
<name>A0A1Y5SVU9_9PROT</name>
<keyword evidence="6" id="KW-0479">Metal-binding</keyword>
<keyword evidence="5" id="KW-0808">Transferase</keyword>
<dbReference type="SUPFAM" id="SSF53850">
    <property type="entry name" value="Periplasmic binding protein-like II"/>
    <property type="match status" value="1"/>
</dbReference>
<keyword evidence="7" id="KW-0663">Pyridoxal phosphate</keyword>
<evidence type="ECO:0000256" key="3">
    <source>
        <dbReference type="ARBA" id="ARBA00009406"/>
    </source>
</evidence>
<proteinExistence type="inferred from homology"/>
<dbReference type="InterPro" id="IPR015168">
    <property type="entry name" value="SsuA/THI5"/>
</dbReference>
<organism evidence="14 15">
    <name type="scientific">Oceanibacterium hippocampi</name>
    <dbReference type="NCBI Taxonomy" id="745714"/>
    <lineage>
        <taxon>Bacteria</taxon>
        <taxon>Pseudomonadati</taxon>
        <taxon>Pseudomonadota</taxon>
        <taxon>Alphaproteobacteria</taxon>
        <taxon>Sneathiellales</taxon>
        <taxon>Sneathiellaceae</taxon>
        <taxon>Oceanibacterium</taxon>
    </lineage>
</organism>
<dbReference type="InParanoid" id="A0A1Y5SVU9"/>
<dbReference type="AlphaFoldDB" id="A0A1Y5SVU9"/>
<evidence type="ECO:0000256" key="9">
    <source>
        <dbReference type="ARBA" id="ARBA00023004"/>
    </source>
</evidence>
<protein>
    <recommendedName>
        <fullName evidence="10">Thiamine pyrimidine synthase</fullName>
    </recommendedName>
</protein>
<dbReference type="Proteomes" id="UP000193200">
    <property type="component" value="Unassembled WGS sequence"/>
</dbReference>
<evidence type="ECO:0000313" key="14">
    <source>
        <dbReference type="EMBL" id="SLN46353.1"/>
    </source>
</evidence>
<keyword evidence="9" id="KW-0408">Iron</keyword>
<evidence type="ECO:0000256" key="7">
    <source>
        <dbReference type="ARBA" id="ARBA00022898"/>
    </source>
</evidence>
<evidence type="ECO:0000256" key="11">
    <source>
        <dbReference type="ARBA" id="ARBA00048179"/>
    </source>
</evidence>
<evidence type="ECO:0000259" key="13">
    <source>
        <dbReference type="Pfam" id="PF09084"/>
    </source>
</evidence>
<dbReference type="FunCoup" id="A0A1Y5SVU9">
    <property type="interactions" value="124"/>
</dbReference>
<evidence type="ECO:0000256" key="8">
    <source>
        <dbReference type="ARBA" id="ARBA00022977"/>
    </source>
</evidence>
<keyword evidence="12" id="KW-0732">Signal</keyword>
<accession>A0A1Y5SVU9</accession>
<dbReference type="Gene3D" id="3.40.190.10">
    <property type="entry name" value="Periplasmic binding protein-like II"/>
    <property type="match status" value="2"/>
</dbReference>
<evidence type="ECO:0000256" key="12">
    <source>
        <dbReference type="SAM" id="SignalP"/>
    </source>
</evidence>
<evidence type="ECO:0000256" key="2">
    <source>
        <dbReference type="ARBA" id="ARBA00004948"/>
    </source>
</evidence>
<evidence type="ECO:0000256" key="1">
    <source>
        <dbReference type="ARBA" id="ARBA00003469"/>
    </source>
</evidence>
<dbReference type="InterPro" id="IPR027939">
    <property type="entry name" value="NMT1/THI5"/>
</dbReference>
<sequence length="339" mass="35726">MRQIRDLLPRLATGLRRGAALGVLLAATATVSAPAQAESVKMTLLLDWAWLPYHSPFLIAKDKGYYSDAGLDVTIEQGRGSANTAVLLSQNKAEMAHLNITNAAQLIGKGGDIKVVGIYQHKSGASFVGIKGKVKLDGPESLIGPRIGSTPGGSDALSLKIFSKATGMDLAKLDIVSLEGNAKTAALFGGKIDVVSGDAPAFNSYVQATGQEPETLLLADHGLPLIGFGFAANSDFMKDHPEAVAKFLAATKKGFQDAIADPAAACAFMAETVHLSGEQSRCVNYVNGLLALSTPPTSADWGKQSAEEWTALTSVLRDVGELESDKPIEHFYTNEFVPQ</sequence>
<evidence type="ECO:0000313" key="15">
    <source>
        <dbReference type="Proteomes" id="UP000193200"/>
    </source>
</evidence>
<feature type="domain" description="SsuA/THI5-like" evidence="13">
    <location>
        <begin position="52"/>
        <end position="265"/>
    </location>
</feature>
<evidence type="ECO:0000256" key="6">
    <source>
        <dbReference type="ARBA" id="ARBA00022723"/>
    </source>
</evidence>
<dbReference type="PANTHER" id="PTHR31528:SF1">
    <property type="entry name" value="4-AMINO-5-HYDROXYMETHYL-2-METHYLPYRIMIDINE PHOSPHATE SYNTHASE THI11-RELATED"/>
    <property type="match status" value="1"/>
</dbReference>
<evidence type="ECO:0000256" key="10">
    <source>
        <dbReference type="ARBA" id="ARBA00033171"/>
    </source>
</evidence>
<dbReference type="RefSeq" id="WP_176244984.1">
    <property type="nucleotide sequence ID" value="NZ_FWFR01000001.1"/>
</dbReference>
<evidence type="ECO:0000256" key="4">
    <source>
        <dbReference type="ARBA" id="ARBA00011738"/>
    </source>
</evidence>
<dbReference type="GO" id="GO:0046872">
    <property type="term" value="F:metal ion binding"/>
    <property type="evidence" value="ECO:0007669"/>
    <property type="project" value="UniProtKB-KW"/>
</dbReference>
<keyword evidence="8" id="KW-0784">Thiamine biosynthesis</keyword>
<dbReference type="GO" id="GO:0016740">
    <property type="term" value="F:transferase activity"/>
    <property type="evidence" value="ECO:0007669"/>
    <property type="project" value="UniProtKB-KW"/>
</dbReference>
<keyword evidence="15" id="KW-1185">Reference proteome</keyword>
<evidence type="ECO:0000256" key="5">
    <source>
        <dbReference type="ARBA" id="ARBA00022679"/>
    </source>
</evidence>
<feature type="chain" id="PRO_5010990357" description="Thiamine pyrimidine synthase" evidence="12">
    <location>
        <begin position="38"/>
        <end position="339"/>
    </location>
</feature>